<evidence type="ECO:0000256" key="7">
    <source>
        <dbReference type="ARBA" id="ARBA00023136"/>
    </source>
</evidence>
<dbReference type="Proteomes" id="UP000230852">
    <property type="component" value="Unassembled WGS sequence"/>
</dbReference>
<name>A0A2H0TZL6_9BACT</name>
<dbReference type="Gene3D" id="3.40.1380.10">
    <property type="match status" value="1"/>
</dbReference>
<dbReference type="PRINTS" id="PR00126">
    <property type="entry name" value="ATPASEGAMMA"/>
</dbReference>
<dbReference type="EMBL" id="PFBU01000006">
    <property type="protein sequence ID" value="PIR78668.1"/>
    <property type="molecule type" value="Genomic_DNA"/>
</dbReference>
<evidence type="ECO:0000256" key="9">
    <source>
        <dbReference type="ARBA" id="ARBA00023310"/>
    </source>
</evidence>
<evidence type="ECO:0000256" key="3">
    <source>
        <dbReference type="ARBA" id="ARBA00007681"/>
    </source>
</evidence>
<comment type="subcellular location">
    <subcellularLocation>
        <location evidence="2">Membrane</location>
        <topology evidence="2">Peripheral membrane protein</topology>
    </subcellularLocation>
</comment>
<evidence type="ECO:0000313" key="10">
    <source>
        <dbReference type="EMBL" id="PIR78668.1"/>
    </source>
</evidence>
<evidence type="ECO:0000256" key="1">
    <source>
        <dbReference type="ARBA" id="ARBA00003456"/>
    </source>
</evidence>
<proteinExistence type="inferred from homology"/>
<dbReference type="SUPFAM" id="SSF52943">
    <property type="entry name" value="ATP synthase (F1-ATPase), gamma subunit"/>
    <property type="match status" value="1"/>
</dbReference>
<dbReference type="AlphaFoldDB" id="A0A2H0TZL6"/>
<evidence type="ECO:0000313" key="11">
    <source>
        <dbReference type="Proteomes" id="UP000230852"/>
    </source>
</evidence>
<protein>
    <recommendedName>
        <fullName evidence="12">F0F1 ATP synthase subunit gamma</fullName>
    </recommendedName>
</protein>
<dbReference type="InterPro" id="IPR035968">
    <property type="entry name" value="ATP_synth_F1_ATPase_gsu"/>
</dbReference>
<evidence type="ECO:0000256" key="6">
    <source>
        <dbReference type="ARBA" id="ARBA00023065"/>
    </source>
</evidence>
<reference evidence="11" key="1">
    <citation type="submission" date="2017-09" db="EMBL/GenBank/DDBJ databases">
        <title>Depth-based differentiation of microbial function through sediment-hosted aquifers and enrichment of novel symbionts in the deep terrestrial subsurface.</title>
        <authorList>
            <person name="Probst A.J."/>
            <person name="Ladd B."/>
            <person name="Jarett J.K."/>
            <person name="Geller-Mcgrath D.E."/>
            <person name="Sieber C.M.K."/>
            <person name="Emerson J.B."/>
            <person name="Anantharaman K."/>
            <person name="Thomas B.C."/>
            <person name="Malmstrom R."/>
            <person name="Stieglmeier M."/>
            <person name="Klingl A."/>
            <person name="Woyke T."/>
            <person name="Ryan C.M."/>
            <person name="Banfield J.F."/>
        </authorList>
    </citation>
    <scope>NUCLEOTIDE SEQUENCE [LARGE SCALE GENOMIC DNA]</scope>
</reference>
<keyword evidence="6" id="KW-0406">Ion transport</keyword>
<dbReference type="PANTHER" id="PTHR11693">
    <property type="entry name" value="ATP SYNTHASE GAMMA CHAIN"/>
    <property type="match status" value="1"/>
</dbReference>
<comment type="similarity">
    <text evidence="3">Belongs to the ATPase gamma chain family.</text>
</comment>
<keyword evidence="5" id="KW-0375">Hydrogen ion transport</keyword>
<gene>
    <name evidence="10" type="ORF">COU28_00335</name>
</gene>
<comment type="caution">
    <text evidence="10">The sequence shown here is derived from an EMBL/GenBank/DDBJ whole genome shotgun (WGS) entry which is preliminary data.</text>
</comment>
<organism evidence="10 11">
    <name type="scientific">Candidatus Magasanikbacteria bacterium CG10_big_fil_rev_8_21_14_0_10_36_16</name>
    <dbReference type="NCBI Taxonomy" id="1974645"/>
    <lineage>
        <taxon>Bacteria</taxon>
        <taxon>Candidatus Magasanikiibacteriota</taxon>
    </lineage>
</organism>
<keyword evidence="7" id="KW-0472">Membrane</keyword>
<evidence type="ECO:0008006" key="12">
    <source>
        <dbReference type="Google" id="ProtNLM"/>
    </source>
</evidence>
<dbReference type="InterPro" id="IPR000131">
    <property type="entry name" value="ATP_synth_F1_gsu"/>
</dbReference>
<comment type="function">
    <text evidence="1">Produces ATP from ADP in the presence of a proton gradient across the membrane. The gamma chain is believed to be important in regulating ATPase activity and the flow of protons through the CF(0) complex.</text>
</comment>
<dbReference type="Pfam" id="PF00231">
    <property type="entry name" value="ATP-synt"/>
    <property type="match status" value="1"/>
</dbReference>
<keyword evidence="8" id="KW-0139">CF(1)</keyword>
<keyword evidence="9" id="KW-0066">ATP synthesis</keyword>
<evidence type="ECO:0000256" key="4">
    <source>
        <dbReference type="ARBA" id="ARBA00022448"/>
    </source>
</evidence>
<dbReference type="GO" id="GO:0045259">
    <property type="term" value="C:proton-transporting ATP synthase complex"/>
    <property type="evidence" value="ECO:0007669"/>
    <property type="project" value="UniProtKB-KW"/>
</dbReference>
<keyword evidence="4" id="KW-0813">Transport</keyword>
<sequence>MKTYSSYKNQIEGFSDVSETVKTVEKIAASSIHFLKNKVNSLNIYAQNIENIMLRLSDFYTDNQHEFLKTRQNNRKMLVVISGNKGLVGGLWHNITNIFLDNKDKYESIVVVGEKGEKYLLEEKITIQKTFAEFSDIPQREQILELTAYLFEKFKNKSLSNIDVIYPRFLSLAEQEATLIPFLPFDFALSKQQKPEQTKKLGLPIFAQSKQKIFSGLLEKYIAMSMHRIILESKLSELSARTVAMEHATVKTDELIKKIKLNFKKDQRRIITTRQLESFTAHKVKTL</sequence>
<evidence type="ECO:0000256" key="8">
    <source>
        <dbReference type="ARBA" id="ARBA00023196"/>
    </source>
</evidence>
<dbReference type="PANTHER" id="PTHR11693:SF22">
    <property type="entry name" value="ATP SYNTHASE SUBUNIT GAMMA, MITOCHONDRIAL"/>
    <property type="match status" value="1"/>
</dbReference>
<evidence type="ECO:0000256" key="5">
    <source>
        <dbReference type="ARBA" id="ARBA00022781"/>
    </source>
</evidence>
<accession>A0A2H0TZL6</accession>
<dbReference type="GO" id="GO:0046933">
    <property type="term" value="F:proton-transporting ATP synthase activity, rotational mechanism"/>
    <property type="evidence" value="ECO:0007669"/>
    <property type="project" value="InterPro"/>
</dbReference>
<evidence type="ECO:0000256" key="2">
    <source>
        <dbReference type="ARBA" id="ARBA00004170"/>
    </source>
</evidence>